<feature type="transmembrane region" description="Helical" evidence="1">
    <location>
        <begin position="12"/>
        <end position="36"/>
    </location>
</feature>
<dbReference type="Pfam" id="PF03929">
    <property type="entry name" value="PepSY_TM"/>
    <property type="match status" value="1"/>
</dbReference>
<dbReference type="AlphaFoldDB" id="A0A6T9Y2Y0"/>
<gene>
    <name evidence="2" type="ORF">ALFOR1_30688</name>
</gene>
<proteinExistence type="predicted"/>
<protein>
    <submittedName>
        <fullName evidence="2">Putative iron-regulated membrane protein</fullName>
    </submittedName>
</protein>
<feature type="transmembrane region" description="Helical" evidence="1">
    <location>
        <begin position="439"/>
        <end position="459"/>
    </location>
</feature>
<sequence>MDKVTKQNALNAHTWVGVFLSVLLFLVCLSGTIAVFHLEFERWEQPHIEEMENVSPQAIEKAMDSFLAEHTEESHHLFVVFPTSDIPRLVVENDHVAYFADSEGNLLEEESVSFTQMLVDLHLYLNLPHSWGMILVSALGSIICTLVITGIIAHKRIGKDAFKLRRGGNGQQAQIDLHNRFGLWAAPFHLIIGITGAYFGMAGIILVVVASLNYGGDRDAVVDQIFTPDPVLTPQEGKPAIGKAFAQMETLAPEKSPIFLTVHEVGEPEQFIEIYAKAPNRMIYAEGYRFDTAGNYIGDAGYEDGEWGKQLVWAMYRLHFGDFAGLTSKWFYLVLGIMLTMLCVSGMEIWLSKKAHPPLASRLWYAIVWGSVSALALTAAVDMFFAGSLIAVFWCLMLFNTAVTVAVKSLTKPVWLMISGLSVLVLLATYAAVHQGAALSIASLQLNIPMAVYVIWSLYRATVLFKRVENVRGYYVGGGLSEVNRGDRNKEDTNEEARGTSVNA</sequence>
<feature type="transmembrane region" description="Helical" evidence="1">
    <location>
        <begin position="131"/>
        <end position="153"/>
    </location>
</feature>
<evidence type="ECO:0000313" key="3">
    <source>
        <dbReference type="Proteomes" id="UP000509458"/>
    </source>
</evidence>
<feature type="transmembrane region" description="Helical" evidence="1">
    <location>
        <begin position="363"/>
        <end position="381"/>
    </location>
</feature>
<evidence type="ECO:0000313" key="2">
    <source>
        <dbReference type="EMBL" id="CAB9493759.1"/>
    </source>
</evidence>
<dbReference type="PANTHER" id="PTHR34219:SF3">
    <property type="entry name" value="BLL7967 PROTEIN"/>
    <property type="match status" value="1"/>
</dbReference>
<dbReference type="Proteomes" id="UP000509458">
    <property type="component" value="Chromosome"/>
</dbReference>
<keyword evidence="1" id="KW-0812">Transmembrane</keyword>
<dbReference type="PANTHER" id="PTHR34219">
    <property type="entry name" value="IRON-REGULATED INNER MEMBRANE PROTEIN-RELATED"/>
    <property type="match status" value="1"/>
</dbReference>
<feature type="transmembrane region" description="Helical" evidence="1">
    <location>
        <begin position="188"/>
        <end position="212"/>
    </location>
</feature>
<dbReference type="EMBL" id="LR812090">
    <property type="protein sequence ID" value="CAB9493759.1"/>
    <property type="molecule type" value="Genomic_DNA"/>
</dbReference>
<keyword evidence="1" id="KW-1133">Transmembrane helix</keyword>
<feature type="transmembrane region" description="Helical" evidence="1">
    <location>
        <begin position="414"/>
        <end position="433"/>
    </location>
</feature>
<keyword evidence="1" id="KW-0472">Membrane</keyword>
<feature type="transmembrane region" description="Helical" evidence="1">
    <location>
        <begin position="387"/>
        <end position="407"/>
    </location>
</feature>
<feature type="transmembrane region" description="Helical" evidence="1">
    <location>
        <begin position="330"/>
        <end position="351"/>
    </location>
</feature>
<reference evidence="2 3" key="1">
    <citation type="submission" date="2020-06" db="EMBL/GenBank/DDBJ databases">
        <authorList>
            <person name="Duchaud E."/>
        </authorList>
    </citation>
    <scope>NUCLEOTIDE SEQUENCE [LARGE SCALE GENOMIC DNA]</scope>
    <source>
        <strain evidence="2">Alteromonas fortis</strain>
    </source>
</reference>
<dbReference type="InterPro" id="IPR005625">
    <property type="entry name" value="PepSY-ass_TM"/>
</dbReference>
<evidence type="ECO:0000256" key="1">
    <source>
        <dbReference type="SAM" id="Phobius"/>
    </source>
</evidence>
<dbReference type="RefSeq" id="WP_179983238.1">
    <property type="nucleotide sequence ID" value="NZ_LR812090.1"/>
</dbReference>
<name>A0A6T9Y2Y0_ALTMA</name>
<accession>A0A6T9Y2Y0</accession>
<organism evidence="2 3">
    <name type="scientific">Alteromonas macleodii</name>
    <name type="common">Pseudoalteromonas macleodii</name>
    <dbReference type="NCBI Taxonomy" id="28108"/>
    <lineage>
        <taxon>Bacteria</taxon>
        <taxon>Pseudomonadati</taxon>
        <taxon>Pseudomonadota</taxon>
        <taxon>Gammaproteobacteria</taxon>
        <taxon>Alteromonadales</taxon>
        <taxon>Alteromonadaceae</taxon>
        <taxon>Alteromonas/Salinimonas group</taxon>
        <taxon>Alteromonas</taxon>
    </lineage>
</organism>